<dbReference type="EMBL" id="BJYV01000024">
    <property type="protein sequence ID" value="GEO23499.1"/>
    <property type="molecule type" value="Genomic_DNA"/>
</dbReference>
<dbReference type="InterPro" id="IPR029063">
    <property type="entry name" value="SAM-dependent_MTases_sf"/>
</dbReference>
<gene>
    <name evidence="2" type="ORF">CQA01_40330</name>
</gene>
<dbReference type="Proteomes" id="UP000321301">
    <property type="component" value="Unassembled WGS sequence"/>
</dbReference>
<dbReference type="Gene3D" id="3.40.50.150">
    <property type="entry name" value="Vaccinia Virus protein VP39"/>
    <property type="match status" value="1"/>
</dbReference>
<feature type="domain" description="Tellurite resistance methyltransferase TehB-like" evidence="1">
    <location>
        <begin position="29"/>
        <end position="163"/>
    </location>
</feature>
<reference evidence="2 3" key="1">
    <citation type="submission" date="2019-07" db="EMBL/GenBank/DDBJ databases">
        <title>Whole genome shotgun sequence of Cyclobacterium qasimii NBRC 106168.</title>
        <authorList>
            <person name="Hosoyama A."/>
            <person name="Uohara A."/>
            <person name="Ohji S."/>
            <person name="Ichikawa N."/>
        </authorList>
    </citation>
    <scope>NUCLEOTIDE SEQUENCE [LARGE SCALE GENOMIC DNA]</scope>
    <source>
        <strain evidence="2 3">NBRC 106168</strain>
    </source>
</reference>
<organism evidence="2 3">
    <name type="scientific">Cyclobacterium qasimii</name>
    <dbReference type="NCBI Taxonomy" id="1350429"/>
    <lineage>
        <taxon>Bacteria</taxon>
        <taxon>Pseudomonadati</taxon>
        <taxon>Bacteroidota</taxon>
        <taxon>Cytophagia</taxon>
        <taxon>Cytophagales</taxon>
        <taxon>Cyclobacteriaceae</taxon>
        <taxon>Cyclobacterium</taxon>
    </lineage>
</organism>
<evidence type="ECO:0000259" key="1">
    <source>
        <dbReference type="Pfam" id="PF03848"/>
    </source>
</evidence>
<name>A0A512CH18_9BACT</name>
<dbReference type="SUPFAM" id="SSF53335">
    <property type="entry name" value="S-adenosyl-L-methionine-dependent methyltransferases"/>
    <property type="match status" value="1"/>
</dbReference>
<evidence type="ECO:0000313" key="3">
    <source>
        <dbReference type="Proteomes" id="UP000321301"/>
    </source>
</evidence>
<accession>A0A512CH18</accession>
<sequence>MNKFYEKSALIPNLILIHFLNKYDGKIIDKKAYDLGSGNGNDALYLLKNNWDVIGVDKNNESRYFIERNIPNKYELKFKFEHSDIKDLSWQNISLINACFVFPFMKKTCFYLIWSPMCKVLKTDSFFVGNFLGLNDDWKHVNLFSENEIKNLFYNFNILHFKEYENDSVTIEQRLKHWHVYEIIAQKI</sequence>
<evidence type="ECO:0000313" key="2">
    <source>
        <dbReference type="EMBL" id="GEO23499.1"/>
    </source>
</evidence>
<dbReference type="AlphaFoldDB" id="A0A512CH18"/>
<comment type="caution">
    <text evidence="2">The sequence shown here is derived from an EMBL/GenBank/DDBJ whole genome shotgun (WGS) entry which is preliminary data.</text>
</comment>
<keyword evidence="3" id="KW-1185">Reference proteome</keyword>
<dbReference type="Pfam" id="PF03848">
    <property type="entry name" value="TehB"/>
    <property type="match status" value="1"/>
</dbReference>
<proteinExistence type="predicted"/>
<protein>
    <submittedName>
        <fullName evidence="2">Tellurite resistance protein</fullName>
    </submittedName>
</protein>
<dbReference type="RefSeq" id="WP_020893060.1">
    <property type="nucleotide sequence ID" value="NZ_BJYV01000024.1"/>
</dbReference>
<dbReference type="InterPro" id="IPR015985">
    <property type="entry name" value="TehB-like_dom"/>
</dbReference>